<evidence type="ECO:0000313" key="2">
    <source>
        <dbReference type="EMBL" id="RUT72197.1"/>
    </source>
</evidence>
<dbReference type="AlphaFoldDB" id="A0A434ACV0"/>
<keyword evidence="3" id="KW-1185">Reference proteome</keyword>
<accession>A0A434ACV0</accession>
<reference evidence="3" key="1">
    <citation type="journal article" date="2019" name="Syst. Appl. Microbiol.">
        <title>Flavobacterium circumlabens sp. nov. and Flavobacterium cupreum sp. nov., two psychrotrophic species isolated from Antarctic environmental samples.</title>
        <authorList>
            <person name="Kralova S."/>
            <person name="Busse H.-J."/>
            <person name="Svec P."/>
            <person name="Maslanova I."/>
            <person name="Stankova E."/>
            <person name="Bartak M."/>
            <person name="Sedlacek I."/>
        </authorList>
    </citation>
    <scope>NUCLEOTIDE SEQUENCE [LARGE SCALE GENOMIC DNA]</scope>
    <source>
        <strain evidence="3">CCM 8825</strain>
    </source>
</reference>
<dbReference type="RefSeq" id="WP_127336492.1">
    <property type="nucleotide sequence ID" value="NZ_QWDM01000001.1"/>
</dbReference>
<gene>
    <name evidence="2" type="ORF">D0817_00840</name>
</gene>
<name>A0A434ACV0_9FLAO</name>
<feature type="compositionally biased region" description="Polar residues" evidence="1">
    <location>
        <begin position="42"/>
        <end position="53"/>
    </location>
</feature>
<comment type="caution">
    <text evidence="2">The sequence shown here is derived from an EMBL/GenBank/DDBJ whole genome shotgun (WGS) entry which is preliminary data.</text>
</comment>
<dbReference type="EMBL" id="QWDM01000001">
    <property type="protein sequence ID" value="RUT72197.1"/>
    <property type="molecule type" value="Genomic_DNA"/>
</dbReference>
<evidence type="ECO:0000313" key="3">
    <source>
        <dbReference type="Proteomes" id="UP000288102"/>
    </source>
</evidence>
<dbReference type="Proteomes" id="UP000288102">
    <property type="component" value="Unassembled WGS sequence"/>
</dbReference>
<sequence length="66" mass="7674">MNTANPTNPENYMELQGERLYCAYRTIREQLLNWGEDPIYTESESSNNFSSYDNVEKENSDDVSSL</sequence>
<organism evidence="2 3">
    <name type="scientific">Flavobacterium cupreum</name>
    <dbReference type="NCBI Taxonomy" id="2133766"/>
    <lineage>
        <taxon>Bacteria</taxon>
        <taxon>Pseudomonadati</taxon>
        <taxon>Bacteroidota</taxon>
        <taxon>Flavobacteriia</taxon>
        <taxon>Flavobacteriales</taxon>
        <taxon>Flavobacteriaceae</taxon>
        <taxon>Flavobacterium</taxon>
    </lineage>
</organism>
<protein>
    <submittedName>
        <fullName evidence="2">Uncharacterized protein</fullName>
    </submittedName>
</protein>
<proteinExistence type="predicted"/>
<evidence type="ECO:0000256" key="1">
    <source>
        <dbReference type="SAM" id="MobiDB-lite"/>
    </source>
</evidence>
<dbReference type="OrthoDB" id="1373732at2"/>
<feature type="region of interest" description="Disordered" evidence="1">
    <location>
        <begin position="39"/>
        <end position="66"/>
    </location>
</feature>